<gene>
    <name evidence="1" type="ORF">CLOSTASPAR_00762</name>
</gene>
<organism evidence="1 2">
    <name type="scientific">[Clostridium] asparagiforme DSM 15981</name>
    <dbReference type="NCBI Taxonomy" id="518636"/>
    <lineage>
        <taxon>Bacteria</taxon>
        <taxon>Bacillati</taxon>
        <taxon>Bacillota</taxon>
        <taxon>Clostridia</taxon>
        <taxon>Lachnospirales</taxon>
        <taxon>Lachnospiraceae</taxon>
        <taxon>Enterocloster</taxon>
    </lineage>
</organism>
<dbReference type="Proteomes" id="UP000004756">
    <property type="component" value="Unassembled WGS sequence"/>
</dbReference>
<reference evidence="1 2" key="1">
    <citation type="submission" date="2009-01" db="EMBL/GenBank/DDBJ databases">
        <authorList>
            <person name="Fulton L."/>
            <person name="Clifton S."/>
            <person name="Fulton B."/>
            <person name="Xu J."/>
            <person name="Minx P."/>
            <person name="Pepin K.H."/>
            <person name="Johnson M."/>
            <person name="Bhonagiri V."/>
            <person name="Nash W.E."/>
            <person name="Mardis E.R."/>
            <person name="Wilson R.K."/>
        </authorList>
    </citation>
    <scope>NUCLEOTIDE SEQUENCE [LARGE SCALE GENOMIC DNA]</scope>
    <source>
        <strain evidence="1 2">DSM 15981</strain>
    </source>
</reference>
<name>C0CUS0_9FIRM</name>
<reference evidence="1 2" key="2">
    <citation type="submission" date="2009-02" db="EMBL/GenBank/DDBJ databases">
        <title>Draft genome sequence of Clostridium asparagiforme (DSM 15981).</title>
        <authorList>
            <person name="Sudarsanam P."/>
            <person name="Ley R."/>
            <person name="Guruge J."/>
            <person name="Turnbaugh P.J."/>
            <person name="Mahowald M."/>
            <person name="Liep D."/>
            <person name="Gordon J."/>
        </authorList>
    </citation>
    <scope>NUCLEOTIDE SEQUENCE [LARGE SCALE GENOMIC DNA]</scope>
    <source>
        <strain evidence="1 2">DSM 15981</strain>
    </source>
</reference>
<proteinExistence type="predicted"/>
<sequence>MLASNIYHYMFPSPVPAGNPEKACPFKSREMPQKQINLETLWEISYNHVIYVYELNSMYYARKGEFLL</sequence>
<keyword evidence="2" id="KW-1185">Reference proteome</keyword>
<dbReference type="EMBL" id="ACCJ01000030">
    <property type="protein sequence ID" value="EEG57270.1"/>
    <property type="molecule type" value="Genomic_DNA"/>
</dbReference>
<evidence type="ECO:0000313" key="1">
    <source>
        <dbReference type="EMBL" id="EEG57270.1"/>
    </source>
</evidence>
<protein>
    <submittedName>
        <fullName evidence="1">Uncharacterized protein</fullName>
    </submittedName>
</protein>
<dbReference type="AlphaFoldDB" id="C0CUS0"/>
<dbReference type="HOGENOM" id="CLU_2786411_0_0_9"/>
<comment type="caution">
    <text evidence="1">The sequence shown here is derived from an EMBL/GenBank/DDBJ whole genome shotgun (WGS) entry which is preliminary data.</text>
</comment>
<evidence type="ECO:0000313" key="2">
    <source>
        <dbReference type="Proteomes" id="UP000004756"/>
    </source>
</evidence>
<accession>C0CUS0</accession>